<feature type="transmembrane region" description="Helical" evidence="1">
    <location>
        <begin position="66"/>
        <end position="85"/>
    </location>
</feature>
<evidence type="ECO:0000313" key="2">
    <source>
        <dbReference type="EMBL" id="QHT37194.1"/>
    </source>
</evidence>
<keyword evidence="1" id="KW-0472">Membrane</keyword>
<feature type="transmembrane region" description="Helical" evidence="1">
    <location>
        <begin position="105"/>
        <end position="127"/>
    </location>
</feature>
<name>A0A6C0F7Y3_9ZZZZ</name>
<keyword evidence="1" id="KW-0812">Transmembrane</keyword>
<protein>
    <submittedName>
        <fullName evidence="2">Uncharacterized protein</fullName>
    </submittedName>
</protein>
<feature type="transmembrane region" description="Helical" evidence="1">
    <location>
        <begin position="36"/>
        <end position="54"/>
    </location>
</feature>
<dbReference type="AlphaFoldDB" id="A0A6C0F7Y3"/>
<reference evidence="2" key="1">
    <citation type="journal article" date="2020" name="Nature">
        <title>Giant virus diversity and host interactions through global metagenomics.</title>
        <authorList>
            <person name="Schulz F."/>
            <person name="Roux S."/>
            <person name="Paez-Espino D."/>
            <person name="Jungbluth S."/>
            <person name="Walsh D.A."/>
            <person name="Denef V.J."/>
            <person name="McMahon K.D."/>
            <person name="Konstantinidis K.T."/>
            <person name="Eloe-Fadrosh E.A."/>
            <person name="Kyrpides N.C."/>
            <person name="Woyke T."/>
        </authorList>
    </citation>
    <scope>NUCLEOTIDE SEQUENCE</scope>
    <source>
        <strain evidence="2">GVMAG-S-ERX555967-131</strain>
    </source>
</reference>
<dbReference type="EMBL" id="MN738790">
    <property type="protein sequence ID" value="QHT37194.1"/>
    <property type="molecule type" value="Genomic_DNA"/>
</dbReference>
<feature type="transmembrane region" description="Helical" evidence="1">
    <location>
        <begin position="7"/>
        <end position="24"/>
    </location>
</feature>
<proteinExistence type="predicted"/>
<sequence>MEIAIRSILYFVITMVIYGLMNYLNFNLVSSEIESLVVIGIMPMIINRIPIPGLKQLMMSGMQPMLSFVIVMGMSFIVMTILKYIKKSKSNDEFSKFLNGEDIEIGMMKFDRIFMMTLIIVIILEYVMQRGMMRYQKNVQNKNMEKVVIRSLEKFYKENSKCLNK</sequence>
<accession>A0A6C0F7Y3</accession>
<evidence type="ECO:0000256" key="1">
    <source>
        <dbReference type="SAM" id="Phobius"/>
    </source>
</evidence>
<organism evidence="2">
    <name type="scientific">viral metagenome</name>
    <dbReference type="NCBI Taxonomy" id="1070528"/>
    <lineage>
        <taxon>unclassified sequences</taxon>
        <taxon>metagenomes</taxon>
        <taxon>organismal metagenomes</taxon>
    </lineage>
</organism>
<keyword evidence="1" id="KW-1133">Transmembrane helix</keyword>